<evidence type="ECO:0000256" key="1">
    <source>
        <dbReference type="SAM" id="MobiDB-lite"/>
    </source>
</evidence>
<evidence type="ECO:0000313" key="3">
    <source>
        <dbReference type="Proteomes" id="UP000305921"/>
    </source>
</evidence>
<dbReference type="Proteomes" id="UP000305921">
    <property type="component" value="Unassembled WGS sequence"/>
</dbReference>
<gene>
    <name evidence="2" type="ORF">FEF34_00810</name>
</gene>
<dbReference type="AlphaFoldDB" id="A0A5R9DWP7"/>
<name>A0A5R9DWP7_9ACTN</name>
<dbReference type="OrthoDB" id="5943at2"/>
<proteinExistence type="predicted"/>
<dbReference type="EMBL" id="VAWE01000001">
    <property type="protein sequence ID" value="TLQ42008.1"/>
    <property type="molecule type" value="Genomic_DNA"/>
</dbReference>
<comment type="caution">
    <text evidence="2">The sequence shown here is derived from an EMBL/GenBank/DDBJ whole genome shotgun (WGS) entry which is preliminary data.</text>
</comment>
<reference evidence="2 3" key="1">
    <citation type="submission" date="2019-05" db="EMBL/GenBank/DDBJ databases">
        <title>Streptomyces marianii sp. nov., a novel marine actinomycete from southern coast of India.</title>
        <authorList>
            <person name="Iniyan A.M."/>
            <person name="Wink J."/>
            <person name="Ramprasad E."/>
            <person name="Ramana C.V."/>
            <person name="Bunk B."/>
            <person name="Sproer C."/>
            <person name="Joseph F.-J.R.S."/>
            <person name="Vincent S.G.P."/>
        </authorList>
    </citation>
    <scope>NUCLEOTIDE SEQUENCE [LARGE SCALE GENOMIC DNA]</scope>
    <source>
        <strain evidence="2 3">ICN19</strain>
    </source>
</reference>
<keyword evidence="3" id="KW-1185">Reference proteome</keyword>
<accession>A0A5R9DWP7</accession>
<feature type="region of interest" description="Disordered" evidence="1">
    <location>
        <begin position="84"/>
        <end position="115"/>
    </location>
</feature>
<sequence length="115" mass="12648">MTAGLPGIPVVRPSTKALRDLRRRLGSTLVRVNPHELGMRRRETTRWEGPRCDLASELPGDSLELSQPTAVVTRTAGASFRNLAAGHRHGRVLKVREAEPPTGTRRPRTPRDGGQ</sequence>
<evidence type="ECO:0000313" key="2">
    <source>
        <dbReference type="EMBL" id="TLQ42008.1"/>
    </source>
</evidence>
<protein>
    <submittedName>
        <fullName evidence="2">Uncharacterized protein</fullName>
    </submittedName>
</protein>
<organism evidence="2 3">
    <name type="scientific">Streptomyces marianii</name>
    <dbReference type="NCBI Taxonomy" id="1817406"/>
    <lineage>
        <taxon>Bacteria</taxon>
        <taxon>Bacillati</taxon>
        <taxon>Actinomycetota</taxon>
        <taxon>Actinomycetes</taxon>
        <taxon>Kitasatosporales</taxon>
        <taxon>Streptomycetaceae</taxon>
        <taxon>Streptomyces</taxon>
    </lineage>
</organism>